<organism evidence="2 3">
    <name type="scientific">Streptomyces olindensis</name>
    <dbReference type="NCBI Taxonomy" id="358823"/>
    <lineage>
        <taxon>Bacteria</taxon>
        <taxon>Bacillati</taxon>
        <taxon>Actinomycetota</taxon>
        <taxon>Actinomycetes</taxon>
        <taxon>Kitasatosporales</taxon>
        <taxon>Streptomycetaceae</taxon>
        <taxon>Streptomyces</taxon>
    </lineage>
</organism>
<dbReference type="EMBL" id="JBEYBN010000010">
    <property type="protein sequence ID" value="MEU2266672.1"/>
    <property type="molecule type" value="Genomic_DNA"/>
</dbReference>
<accession>A0ABV2XRP3</accession>
<keyword evidence="3" id="KW-1185">Reference proteome</keyword>
<proteinExistence type="predicted"/>
<evidence type="ECO:0000256" key="1">
    <source>
        <dbReference type="SAM" id="MobiDB-lite"/>
    </source>
</evidence>
<protein>
    <submittedName>
        <fullName evidence="2">Uncharacterized protein</fullName>
    </submittedName>
</protein>
<comment type="caution">
    <text evidence="2">The sequence shown here is derived from an EMBL/GenBank/DDBJ whole genome shotgun (WGS) entry which is preliminary data.</text>
</comment>
<evidence type="ECO:0000313" key="2">
    <source>
        <dbReference type="EMBL" id="MEU2266672.1"/>
    </source>
</evidence>
<dbReference type="RefSeq" id="WP_359787154.1">
    <property type="nucleotide sequence ID" value="NZ_JBEYBN010000010.1"/>
</dbReference>
<evidence type="ECO:0000313" key="3">
    <source>
        <dbReference type="Proteomes" id="UP001550603"/>
    </source>
</evidence>
<sequence>MTAGWLEMGKPVTSDAQADADQVLQTREEHKTAGCRSSATIASVGRISGADLARHLPEEQVGLFAEAICAAS</sequence>
<name>A0ABV2XRP3_9ACTN</name>
<feature type="region of interest" description="Disordered" evidence="1">
    <location>
        <begin position="1"/>
        <end position="20"/>
    </location>
</feature>
<reference evidence="2 3" key="1">
    <citation type="submission" date="2024-06" db="EMBL/GenBank/DDBJ databases">
        <title>The Natural Products Discovery Center: Release of the First 8490 Sequenced Strains for Exploring Actinobacteria Biosynthetic Diversity.</title>
        <authorList>
            <person name="Kalkreuter E."/>
            <person name="Kautsar S.A."/>
            <person name="Yang D."/>
            <person name="Bader C.D."/>
            <person name="Teijaro C.N."/>
            <person name="Fluegel L."/>
            <person name="Davis C.M."/>
            <person name="Simpson J.R."/>
            <person name="Lauterbach L."/>
            <person name="Steele A.D."/>
            <person name="Gui C."/>
            <person name="Meng S."/>
            <person name="Li G."/>
            <person name="Viehrig K."/>
            <person name="Ye F."/>
            <person name="Su P."/>
            <person name="Kiefer A.F."/>
            <person name="Nichols A."/>
            <person name="Cepeda A.J."/>
            <person name="Yan W."/>
            <person name="Fan B."/>
            <person name="Jiang Y."/>
            <person name="Adhikari A."/>
            <person name="Zheng C.-J."/>
            <person name="Schuster L."/>
            <person name="Cowan T.M."/>
            <person name="Smanski M.J."/>
            <person name="Chevrette M.G."/>
            <person name="De Carvalho L.P.S."/>
            <person name="Shen B."/>
        </authorList>
    </citation>
    <scope>NUCLEOTIDE SEQUENCE [LARGE SCALE GENOMIC DNA]</scope>
    <source>
        <strain evidence="2 3">NPDC019583</strain>
    </source>
</reference>
<dbReference type="Proteomes" id="UP001550603">
    <property type="component" value="Unassembled WGS sequence"/>
</dbReference>
<gene>
    <name evidence="2" type="ORF">ABZ568_09585</name>
</gene>